<dbReference type="GO" id="GO:0030163">
    <property type="term" value="P:protein catabolic process"/>
    <property type="evidence" value="ECO:0007669"/>
    <property type="project" value="TreeGrafter"/>
</dbReference>
<proteinExistence type="predicted"/>
<dbReference type="Pfam" id="PF00795">
    <property type="entry name" value="CN_hydrolase"/>
    <property type="match status" value="1"/>
</dbReference>
<dbReference type="GO" id="GO:0070773">
    <property type="term" value="F:protein-N-terminal glutamine amidohydrolase activity"/>
    <property type="evidence" value="ECO:0007669"/>
    <property type="project" value="InterPro"/>
</dbReference>
<dbReference type="EMBL" id="KV878339">
    <property type="protein sequence ID" value="OJJ48273.1"/>
    <property type="molecule type" value="Genomic_DNA"/>
</dbReference>
<evidence type="ECO:0000259" key="1">
    <source>
        <dbReference type="PROSITE" id="PS50263"/>
    </source>
</evidence>
<dbReference type="InterPro" id="IPR039703">
    <property type="entry name" value="Nta1"/>
</dbReference>
<dbReference type="VEuPathDB" id="FungiDB:ASPZODRAFT_61985"/>
<dbReference type="PANTHER" id="PTHR11750:SF26">
    <property type="entry name" value="PROTEIN N-TERMINAL AMIDASE"/>
    <property type="match status" value="1"/>
</dbReference>
<dbReference type="SUPFAM" id="SSF56317">
    <property type="entry name" value="Carbon-nitrogen hydrolase"/>
    <property type="match status" value="1"/>
</dbReference>
<dbReference type="InterPro" id="IPR036526">
    <property type="entry name" value="C-N_Hydrolase_sf"/>
</dbReference>
<evidence type="ECO:0000313" key="3">
    <source>
        <dbReference type="Proteomes" id="UP000184188"/>
    </source>
</evidence>
<dbReference type="OrthoDB" id="201515at2759"/>
<protein>
    <recommendedName>
        <fullName evidence="1">CN hydrolase domain-containing protein</fullName>
    </recommendedName>
</protein>
<dbReference type="GeneID" id="34615499"/>
<sequence length="347" mass="38152">MRIATLQFSPALGDLEGNISRANALLERDRGKLERLDVLVLPELAFTGYNFPSKEAIRPYLEGEGQGRTAEWAKETARRLGCKVCVGYAEIADGEGDGNRERCYNSLLVVDEEGRVVWNYRKAFLYYTDETWACEGEVVARGSHVLDFRARGGGPEETKQITTAFGICMDINPYKFEAPFTAWEFANRVLAAQAPLVILSMAWLTLASREELDALAGQPEMDTFQYWLRRFWPLVEQRMAHAESIVDHRDDAGAEDRPSKSVVLVFANRAGEEPAAAADKPPARYAGTSTVVAITQPNPTRSQGTTGAAVAPGDVKILCWDLMGATEEGVCFADTAAEPRMVFGLSG</sequence>
<keyword evidence="3" id="KW-1185">Reference proteome</keyword>
<dbReference type="GO" id="GO:0008418">
    <property type="term" value="F:protein-N-terminal asparagine amidohydrolase activity"/>
    <property type="evidence" value="ECO:0007669"/>
    <property type="project" value="InterPro"/>
</dbReference>
<dbReference type="InterPro" id="IPR003010">
    <property type="entry name" value="C-N_Hydrolase"/>
</dbReference>
<feature type="domain" description="CN hydrolase" evidence="1">
    <location>
        <begin position="1"/>
        <end position="312"/>
    </location>
</feature>
<dbReference type="STRING" id="1073090.A0A1L9SMD2"/>
<dbReference type="PROSITE" id="PS50263">
    <property type="entry name" value="CN_HYDROLASE"/>
    <property type="match status" value="1"/>
</dbReference>
<gene>
    <name evidence="2" type="ORF">ASPZODRAFT_61985</name>
</gene>
<dbReference type="PANTHER" id="PTHR11750">
    <property type="entry name" value="PROTEIN N-TERMINAL AMIDASE"/>
    <property type="match status" value="1"/>
</dbReference>
<name>A0A1L9SMD2_9EURO</name>
<dbReference type="Proteomes" id="UP000184188">
    <property type="component" value="Unassembled WGS sequence"/>
</dbReference>
<organism evidence="2 3">
    <name type="scientific">Penicilliopsis zonata CBS 506.65</name>
    <dbReference type="NCBI Taxonomy" id="1073090"/>
    <lineage>
        <taxon>Eukaryota</taxon>
        <taxon>Fungi</taxon>
        <taxon>Dikarya</taxon>
        <taxon>Ascomycota</taxon>
        <taxon>Pezizomycotina</taxon>
        <taxon>Eurotiomycetes</taxon>
        <taxon>Eurotiomycetidae</taxon>
        <taxon>Eurotiales</taxon>
        <taxon>Aspergillaceae</taxon>
        <taxon>Penicilliopsis</taxon>
    </lineage>
</organism>
<reference evidence="3" key="1">
    <citation type="journal article" date="2017" name="Genome Biol.">
        <title>Comparative genomics reveals high biological diversity and specific adaptations in the industrially and medically important fungal genus Aspergillus.</title>
        <authorList>
            <person name="de Vries R.P."/>
            <person name="Riley R."/>
            <person name="Wiebenga A."/>
            <person name="Aguilar-Osorio G."/>
            <person name="Amillis S."/>
            <person name="Uchima C.A."/>
            <person name="Anderluh G."/>
            <person name="Asadollahi M."/>
            <person name="Askin M."/>
            <person name="Barry K."/>
            <person name="Battaglia E."/>
            <person name="Bayram O."/>
            <person name="Benocci T."/>
            <person name="Braus-Stromeyer S.A."/>
            <person name="Caldana C."/>
            <person name="Canovas D."/>
            <person name="Cerqueira G.C."/>
            <person name="Chen F."/>
            <person name="Chen W."/>
            <person name="Choi C."/>
            <person name="Clum A."/>
            <person name="Dos Santos R.A."/>
            <person name="Damasio A.R."/>
            <person name="Diallinas G."/>
            <person name="Emri T."/>
            <person name="Fekete E."/>
            <person name="Flipphi M."/>
            <person name="Freyberg S."/>
            <person name="Gallo A."/>
            <person name="Gournas C."/>
            <person name="Habgood R."/>
            <person name="Hainaut M."/>
            <person name="Harispe M.L."/>
            <person name="Henrissat B."/>
            <person name="Hilden K.S."/>
            <person name="Hope R."/>
            <person name="Hossain A."/>
            <person name="Karabika E."/>
            <person name="Karaffa L."/>
            <person name="Karanyi Z."/>
            <person name="Krasevec N."/>
            <person name="Kuo A."/>
            <person name="Kusch H."/>
            <person name="LaButti K."/>
            <person name="Lagendijk E.L."/>
            <person name="Lapidus A."/>
            <person name="Levasseur A."/>
            <person name="Lindquist E."/>
            <person name="Lipzen A."/>
            <person name="Logrieco A.F."/>
            <person name="MacCabe A."/>
            <person name="Maekelae M.R."/>
            <person name="Malavazi I."/>
            <person name="Melin P."/>
            <person name="Meyer V."/>
            <person name="Mielnichuk N."/>
            <person name="Miskei M."/>
            <person name="Molnar A.P."/>
            <person name="Mule G."/>
            <person name="Ngan C.Y."/>
            <person name="Orejas M."/>
            <person name="Orosz E."/>
            <person name="Ouedraogo J.P."/>
            <person name="Overkamp K.M."/>
            <person name="Park H.-S."/>
            <person name="Perrone G."/>
            <person name="Piumi F."/>
            <person name="Punt P.J."/>
            <person name="Ram A.F."/>
            <person name="Ramon A."/>
            <person name="Rauscher S."/>
            <person name="Record E."/>
            <person name="Riano-Pachon D.M."/>
            <person name="Robert V."/>
            <person name="Roehrig J."/>
            <person name="Ruller R."/>
            <person name="Salamov A."/>
            <person name="Salih N.S."/>
            <person name="Samson R.A."/>
            <person name="Sandor E."/>
            <person name="Sanguinetti M."/>
            <person name="Schuetze T."/>
            <person name="Sepcic K."/>
            <person name="Shelest E."/>
            <person name="Sherlock G."/>
            <person name="Sophianopoulou V."/>
            <person name="Squina F.M."/>
            <person name="Sun H."/>
            <person name="Susca A."/>
            <person name="Todd R.B."/>
            <person name="Tsang A."/>
            <person name="Unkles S.E."/>
            <person name="van de Wiele N."/>
            <person name="van Rossen-Uffink D."/>
            <person name="Oliveira J.V."/>
            <person name="Vesth T.C."/>
            <person name="Visser J."/>
            <person name="Yu J.-H."/>
            <person name="Zhou M."/>
            <person name="Andersen M.R."/>
            <person name="Archer D.B."/>
            <person name="Baker S.E."/>
            <person name="Benoit I."/>
            <person name="Brakhage A.A."/>
            <person name="Braus G.H."/>
            <person name="Fischer R."/>
            <person name="Frisvad J.C."/>
            <person name="Goldman G.H."/>
            <person name="Houbraken J."/>
            <person name="Oakley B."/>
            <person name="Pocsi I."/>
            <person name="Scazzocchio C."/>
            <person name="Seiboth B."/>
            <person name="vanKuyk P.A."/>
            <person name="Wortman J."/>
            <person name="Dyer P.S."/>
            <person name="Grigoriev I.V."/>
        </authorList>
    </citation>
    <scope>NUCLEOTIDE SEQUENCE [LARGE SCALE GENOMIC DNA]</scope>
    <source>
        <strain evidence="3">CBS 506.65</strain>
    </source>
</reference>
<dbReference type="Gene3D" id="3.60.110.10">
    <property type="entry name" value="Carbon-nitrogen hydrolase"/>
    <property type="match status" value="1"/>
</dbReference>
<dbReference type="RefSeq" id="XP_022582783.1">
    <property type="nucleotide sequence ID" value="XM_022729035.1"/>
</dbReference>
<evidence type="ECO:0000313" key="2">
    <source>
        <dbReference type="EMBL" id="OJJ48273.1"/>
    </source>
</evidence>
<accession>A0A1L9SMD2</accession>
<dbReference type="AlphaFoldDB" id="A0A1L9SMD2"/>